<comment type="caution">
    <text evidence="1">The sequence shown here is derived from an EMBL/GenBank/DDBJ whole genome shotgun (WGS) entry which is preliminary data.</text>
</comment>
<reference evidence="1 2" key="1">
    <citation type="submission" date="2019-02" db="EMBL/GenBank/DDBJ databases">
        <title>Bacterial novel species Mucilaginibacter sp. 17JY9-4 isolated from soil.</title>
        <authorList>
            <person name="Jung H.-Y."/>
        </authorList>
    </citation>
    <scope>NUCLEOTIDE SEQUENCE [LARGE SCALE GENOMIC DNA]</scope>
    <source>
        <strain evidence="1 2">17JY9-4</strain>
    </source>
</reference>
<dbReference type="RefSeq" id="WP_129874965.1">
    <property type="nucleotide sequence ID" value="NZ_SEWG01000001.1"/>
</dbReference>
<dbReference type="AlphaFoldDB" id="A0A4Q5LS00"/>
<organism evidence="1 2">
    <name type="scientific">Mucilaginibacter terrigena</name>
    <dbReference type="NCBI Taxonomy" id="2492395"/>
    <lineage>
        <taxon>Bacteria</taxon>
        <taxon>Pseudomonadati</taxon>
        <taxon>Bacteroidota</taxon>
        <taxon>Sphingobacteriia</taxon>
        <taxon>Sphingobacteriales</taxon>
        <taxon>Sphingobacteriaceae</taxon>
        <taxon>Mucilaginibacter</taxon>
    </lineage>
</organism>
<protein>
    <submittedName>
        <fullName evidence="1">Uncharacterized protein</fullName>
    </submittedName>
</protein>
<dbReference type="Proteomes" id="UP000293331">
    <property type="component" value="Unassembled WGS sequence"/>
</dbReference>
<dbReference type="EMBL" id="SEWG01000001">
    <property type="protein sequence ID" value="RYU92237.1"/>
    <property type="molecule type" value="Genomic_DNA"/>
</dbReference>
<keyword evidence="2" id="KW-1185">Reference proteome</keyword>
<evidence type="ECO:0000313" key="1">
    <source>
        <dbReference type="EMBL" id="RYU92237.1"/>
    </source>
</evidence>
<evidence type="ECO:0000313" key="2">
    <source>
        <dbReference type="Proteomes" id="UP000293331"/>
    </source>
</evidence>
<accession>A0A4Q5LS00</accession>
<name>A0A4Q5LS00_9SPHI</name>
<sequence>MPLIFNNTYQKPDIAILAKHGFVSTDQDGVYEAEFKSGFGAILYFVEGMISLYEEYKDERHARVIKLQMENDSELDKILYQTFYLPTHKPSGSIS</sequence>
<gene>
    <name evidence="1" type="ORF">EWM62_02035</name>
</gene>
<proteinExistence type="predicted"/>